<dbReference type="GO" id="GO:0006749">
    <property type="term" value="P:glutathione metabolic process"/>
    <property type="evidence" value="ECO:0007669"/>
    <property type="project" value="TreeGrafter"/>
</dbReference>
<keyword evidence="7" id="KW-1185">Reference proteome</keyword>
<dbReference type="PANTHER" id="PTHR43900">
    <property type="entry name" value="GLUTATHIONE S-TRANSFERASE RHO"/>
    <property type="match status" value="1"/>
</dbReference>
<dbReference type="SFLD" id="SFLDS00019">
    <property type="entry name" value="Glutathione_Transferase_(cytos"/>
    <property type="match status" value="1"/>
</dbReference>
<dbReference type="STRING" id="930990.A0A067MRW3"/>
<evidence type="ECO:0000259" key="4">
    <source>
        <dbReference type="PROSITE" id="PS50404"/>
    </source>
</evidence>
<dbReference type="Gene3D" id="3.40.30.10">
    <property type="entry name" value="Glutaredoxin"/>
    <property type="match status" value="1"/>
</dbReference>
<dbReference type="Proteomes" id="UP000027195">
    <property type="component" value="Unassembled WGS sequence"/>
</dbReference>
<dbReference type="InterPro" id="IPR004045">
    <property type="entry name" value="Glutathione_S-Trfase_N"/>
</dbReference>
<proteinExistence type="predicted"/>
<dbReference type="InterPro" id="IPR010987">
    <property type="entry name" value="Glutathione-S-Trfase_C-like"/>
</dbReference>
<dbReference type="SUPFAM" id="SSF52833">
    <property type="entry name" value="Thioredoxin-like"/>
    <property type="match status" value="1"/>
</dbReference>
<dbReference type="GO" id="GO:0005737">
    <property type="term" value="C:cytoplasm"/>
    <property type="evidence" value="ECO:0007669"/>
    <property type="project" value="TreeGrafter"/>
</dbReference>
<name>A0A067MRW3_BOTB1</name>
<dbReference type="InParanoid" id="A0A067MRW3"/>
<evidence type="ECO:0000259" key="5">
    <source>
        <dbReference type="PROSITE" id="PS50405"/>
    </source>
</evidence>
<evidence type="ECO:0000256" key="3">
    <source>
        <dbReference type="ARBA" id="ARBA00047960"/>
    </source>
</evidence>
<accession>A0A067MRW3</accession>
<dbReference type="InterPro" id="IPR040079">
    <property type="entry name" value="Glutathione_S-Trfase"/>
</dbReference>
<dbReference type="Pfam" id="PF00043">
    <property type="entry name" value="GST_C"/>
    <property type="match status" value="1"/>
</dbReference>
<evidence type="ECO:0000256" key="1">
    <source>
        <dbReference type="ARBA" id="ARBA00012452"/>
    </source>
</evidence>
<organism evidence="6 7">
    <name type="scientific">Botryobasidium botryosum (strain FD-172 SS1)</name>
    <dbReference type="NCBI Taxonomy" id="930990"/>
    <lineage>
        <taxon>Eukaryota</taxon>
        <taxon>Fungi</taxon>
        <taxon>Dikarya</taxon>
        <taxon>Basidiomycota</taxon>
        <taxon>Agaricomycotina</taxon>
        <taxon>Agaricomycetes</taxon>
        <taxon>Cantharellales</taxon>
        <taxon>Botryobasidiaceae</taxon>
        <taxon>Botryobasidium</taxon>
    </lineage>
</organism>
<dbReference type="PROSITE" id="PS50405">
    <property type="entry name" value="GST_CTER"/>
    <property type="match status" value="1"/>
</dbReference>
<feature type="domain" description="GST C-terminal" evidence="5">
    <location>
        <begin position="92"/>
        <end position="215"/>
    </location>
</feature>
<dbReference type="PROSITE" id="PS50404">
    <property type="entry name" value="GST_NTER"/>
    <property type="match status" value="1"/>
</dbReference>
<reference evidence="7" key="1">
    <citation type="journal article" date="2014" name="Proc. Natl. Acad. Sci. U.S.A.">
        <title>Extensive sampling of basidiomycete genomes demonstrates inadequacy of the white-rot/brown-rot paradigm for wood decay fungi.</title>
        <authorList>
            <person name="Riley R."/>
            <person name="Salamov A.A."/>
            <person name="Brown D.W."/>
            <person name="Nagy L.G."/>
            <person name="Floudas D."/>
            <person name="Held B.W."/>
            <person name="Levasseur A."/>
            <person name="Lombard V."/>
            <person name="Morin E."/>
            <person name="Otillar R."/>
            <person name="Lindquist E.A."/>
            <person name="Sun H."/>
            <person name="LaButti K.M."/>
            <person name="Schmutz J."/>
            <person name="Jabbour D."/>
            <person name="Luo H."/>
            <person name="Baker S.E."/>
            <person name="Pisabarro A.G."/>
            <person name="Walton J.D."/>
            <person name="Blanchette R.A."/>
            <person name="Henrissat B."/>
            <person name="Martin F."/>
            <person name="Cullen D."/>
            <person name="Hibbett D.S."/>
            <person name="Grigoriev I.V."/>
        </authorList>
    </citation>
    <scope>NUCLEOTIDE SEQUENCE [LARGE SCALE GENOMIC DNA]</scope>
    <source>
        <strain evidence="7">FD-172 SS1</strain>
    </source>
</reference>
<evidence type="ECO:0000313" key="6">
    <source>
        <dbReference type="EMBL" id="KDQ14617.1"/>
    </source>
</evidence>
<dbReference type="EMBL" id="KL198036">
    <property type="protein sequence ID" value="KDQ14617.1"/>
    <property type="molecule type" value="Genomic_DNA"/>
</dbReference>
<comment type="catalytic activity">
    <reaction evidence="3">
        <text>RX + glutathione = an S-substituted glutathione + a halide anion + H(+)</text>
        <dbReference type="Rhea" id="RHEA:16437"/>
        <dbReference type="ChEBI" id="CHEBI:15378"/>
        <dbReference type="ChEBI" id="CHEBI:16042"/>
        <dbReference type="ChEBI" id="CHEBI:17792"/>
        <dbReference type="ChEBI" id="CHEBI:57925"/>
        <dbReference type="ChEBI" id="CHEBI:90779"/>
        <dbReference type="EC" id="2.5.1.18"/>
    </reaction>
</comment>
<dbReference type="PANTHER" id="PTHR43900:SF3">
    <property type="entry name" value="GLUTATHIONE S-TRANSFERASE RHO"/>
    <property type="match status" value="1"/>
</dbReference>
<dbReference type="GO" id="GO:0043295">
    <property type="term" value="F:glutathione binding"/>
    <property type="evidence" value="ECO:0007669"/>
    <property type="project" value="TreeGrafter"/>
</dbReference>
<keyword evidence="2" id="KW-0808">Transferase</keyword>
<dbReference type="HOGENOM" id="CLU_011226_5_1_1"/>
<dbReference type="InterPro" id="IPR036249">
    <property type="entry name" value="Thioredoxin-like_sf"/>
</dbReference>
<dbReference type="AlphaFoldDB" id="A0A067MRW3"/>
<dbReference type="GO" id="GO:0004364">
    <property type="term" value="F:glutathione transferase activity"/>
    <property type="evidence" value="ECO:0007669"/>
    <property type="project" value="UniProtKB-EC"/>
</dbReference>
<dbReference type="InterPro" id="IPR036282">
    <property type="entry name" value="Glutathione-S-Trfase_C_sf"/>
</dbReference>
<evidence type="ECO:0000313" key="7">
    <source>
        <dbReference type="Proteomes" id="UP000027195"/>
    </source>
</evidence>
<dbReference type="Gene3D" id="1.20.1050.10">
    <property type="match status" value="1"/>
</dbReference>
<dbReference type="Pfam" id="PF13417">
    <property type="entry name" value="GST_N_3"/>
    <property type="match status" value="1"/>
</dbReference>
<dbReference type="OrthoDB" id="249703at2759"/>
<dbReference type="SFLD" id="SFLDG00358">
    <property type="entry name" value="Main_(cytGST)"/>
    <property type="match status" value="1"/>
</dbReference>
<gene>
    <name evidence="6" type="ORF">BOTBODRAFT_109850</name>
</gene>
<sequence>MVLQLHGLDFSTCTRRVAVVAKELDIPYELVPVDMYNAEHKSDAFVTEKHPLGVVPVAFDDDLRIIESRAICRYLVARYPEKGAKLAPSPSDLQAYLRFEEAISLESGYFNEPAVVLINEVFVKGLRGLGGPDQAQVDECVQRLKTALDGYDRILEKQRYLGGDTLTLADLFHLPYGYDLGRNGFDLMTSYKPNVARWWNEISELESWKAVRNGA</sequence>
<protein>
    <recommendedName>
        <fullName evidence="1">glutathione transferase</fullName>
        <ecNumber evidence="1">2.5.1.18</ecNumber>
    </recommendedName>
</protein>
<evidence type="ECO:0000256" key="2">
    <source>
        <dbReference type="ARBA" id="ARBA00022679"/>
    </source>
</evidence>
<dbReference type="EC" id="2.5.1.18" evidence="1"/>
<dbReference type="InterPro" id="IPR004046">
    <property type="entry name" value="GST_C"/>
</dbReference>
<dbReference type="SUPFAM" id="SSF47616">
    <property type="entry name" value="GST C-terminal domain-like"/>
    <property type="match status" value="1"/>
</dbReference>
<feature type="domain" description="GST N-terminal" evidence="4">
    <location>
        <begin position="1"/>
        <end position="83"/>
    </location>
</feature>